<evidence type="ECO:0000313" key="3">
    <source>
        <dbReference type="Proteomes" id="UP000000328"/>
    </source>
</evidence>
<dbReference type="eggNOG" id="ENOG502ZBVG">
    <property type="taxonomic scope" value="Bacteria"/>
</dbReference>
<evidence type="ECO:0000313" key="2">
    <source>
        <dbReference type="EMBL" id="ADJ49707.1"/>
    </source>
</evidence>
<feature type="compositionally biased region" description="Basic and acidic residues" evidence="1">
    <location>
        <begin position="109"/>
        <end position="125"/>
    </location>
</feature>
<sequence length="141" mass="15489">MRGVFTLYHDGRFWIGVYEIHEDGLVRAARHIFGAEPTNAELSAFAAGRGFARLADEARAAPPTPAEQRPTARLNAKRLAKLAKKAQDDEGIGTAAQRALRDAVTQRAAENKAARKRRAATEATRRRALARAKARAKHRGH</sequence>
<feature type="compositionally biased region" description="Basic residues" evidence="1">
    <location>
        <begin position="126"/>
        <end position="141"/>
    </location>
</feature>
<dbReference type="EMBL" id="CP002000">
    <property type="protein sequence ID" value="ADJ49707.1"/>
    <property type="molecule type" value="Genomic_DNA"/>
</dbReference>
<feature type="region of interest" description="Disordered" evidence="1">
    <location>
        <begin position="103"/>
        <end position="141"/>
    </location>
</feature>
<accession>A0A0H3DHN5</accession>
<dbReference type="InterPro" id="IPR016787">
    <property type="entry name" value="UCP021328"/>
</dbReference>
<organism evidence="2 3">
    <name type="scientific">Amycolatopsis mediterranei (strain U-32)</name>
    <dbReference type="NCBI Taxonomy" id="749927"/>
    <lineage>
        <taxon>Bacteria</taxon>
        <taxon>Bacillati</taxon>
        <taxon>Actinomycetota</taxon>
        <taxon>Actinomycetes</taxon>
        <taxon>Pseudonocardiales</taxon>
        <taxon>Pseudonocardiaceae</taxon>
        <taxon>Amycolatopsis</taxon>
    </lineage>
</organism>
<proteinExistence type="predicted"/>
<dbReference type="RefSeq" id="WP_013229739.1">
    <property type="nucleotide sequence ID" value="NC_014318.1"/>
</dbReference>
<gene>
    <name evidence="2" type="ordered locus">AMED_8003</name>
</gene>
<evidence type="ECO:0008006" key="4">
    <source>
        <dbReference type="Google" id="ProtNLM"/>
    </source>
</evidence>
<protein>
    <recommendedName>
        <fullName evidence="4">DUF2992 domain-containing protein</fullName>
    </recommendedName>
</protein>
<dbReference type="Pfam" id="PF11208">
    <property type="entry name" value="DUF2992"/>
    <property type="match status" value="1"/>
</dbReference>
<dbReference type="Proteomes" id="UP000000328">
    <property type="component" value="Chromosome"/>
</dbReference>
<dbReference type="GeneID" id="92875622"/>
<dbReference type="KEGG" id="amd:AMED_8003"/>
<evidence type="ECO:0000256" key="1">
    <source>
        <dbReference type="SAM" id="MobiDB-lite"/>
    </source>
</evidence>
<name>A0A0H3DHN5_AMYMU</name>
<dbReference type="PATRIC" id="fig|749927.5.peg.8316"/>
<dbReference type="AlphaFoldDB" id="A0A0H3DHN5"/>
<dbReference type="HOGENOM" id="CLU_123192_0_0_11"/>
<dbReference type="OrthoDB" id="4570726at2"/>
<reference evidence="2 3" key="1">
    <citation type="journal article" date="2010" name="Cell Res.">
        <title>Complete genome sequence of the rifamycin SV-producing Amycolatopsis mediterranei U32 revealed its genetic characteristics in phylogeny and metabolism.</title>
        <authorList>
            <person name="Zhao W."/>
            <person name="Zhong Y."/>
            <person name="Yuan H."/>
            <person name="Wang J."/>
            <person name="Zheng H."/>
            <person name="Wang Y."/>
            <person name="Cen X."/>
            <person name="Xu F."/>
            <person name="Bai J."/>
            <person name="Han X."/>
            <person name="Lu G."/>
            <person name="Zhu Y."/>
            <person name="Shao Z."/>
            <person name="Yan H."/>
            <person name="Li C."/>
            <person name="Peng N."/>
            <person name="Zhang Z."/>
            <person name="Zhang Y."/>
            <person name="Lin W."/>
            <person name="Fan Y."/>
            <person name="Qin Z."/>
            <person name="Hu Y."/>
            <person name="Zhu B."/>
            <person name="Wang S."/>
            <person name="Ding X."/>
            <person name="Zhao G.P."/>
        </authorList>
    </citation>
    <scope>NUCLEOTIDE SEQUENCE [LARGE SCALE GENOMIC DNA]</scope>
    <source>
        <strain evidence="3">U-32</strain>
    </source>
</reference>